<dbReference type="InParanoid" id="A0A151ZJR7"/>
<keyword evidence="1" id="KW-0732">Signal</keyword>
<feature type="chain" id="PRO_5007593399" evidence="1">
    <location>
        <begin position="22"/>
        <end position="326"/>
    </location>
</feature>
<protein>
    <submittedName>
        <fullName evidence="2">Uncharacterized protein</fullName>
    </submittedName>
</protein>
<sequence length="326" mass="36975">MSSKTIIFAIIALINLSVVLSQPSYLNFFLFNDTQYVNTITSYSIAQGQISSIYDLTVPESFDSWEQVLNVDKWGNFYVLVQEDTTWNQSMNIYAFSKTGQFINQTKPIVDISEGTFFNPQSIGYDVTLNTAVFAAVNGDEDTILFTFNFNTLQSEQQIVGFSPMNTPIGVYDPIYKNYFIMQQGDSDQTEYNFTLITYNLDSKSAPKPVQILGFEQDFDNTQLEYVDGVLYIVGSYGWPTANFTLYILDQLSGNVKQVYQTPSIDSDYYSDYWICNGYLVFVVQPSDNSDDTTINYLNLNTYTVNTKLTAPFPLTAGDYSASWCQ</sequence>
<comment type="caution">
    <text evidence="2">The sequence shown here is derived from an EMBL/GenBank/DDBJ whole genome shotgun (WGS) entry which is preliminary data.</text>
</comment>
<dbReference type="SUPFAM" id="SSF50993">
    <property type="entry name" value="Peptidase/esterase 'gauge' domain"/>
    <property type="match status" value="1"/>
</dbReference>
<proteinExistence type="predicted"/>
<evidence type="ECO:0000313" key="2">
    <source>
        <dbReference type="EMBL" id="KYQ94167.1"/>
    </source>
</evidence>
<keyword evidence="3" id="KW-1185">Reference proteome</keyword>
<evidence type="ECO:0000256" key="1">
    <source>
        <dbReference type="SAM" id="SignalP"/>
    </source>
</evidence>
<dbReference type="AlphaFoldDB" id="A0A151ZJR7"/>
<gene>
    <name evidence="2" type="ORF">DLAC_04457</name>
</gene>
<accession>A0A151ZJR7</accession>
<dbReference type="FunCoup" id="A0A151ZJR7">
    <property type="interactions" value="74"/>
</dbReference>
<evidence type="ECO:0000313" key="3">
    <source>
        <dbReference type="Proteomes" id="UP000076078"/>
    </source>
</evidence>
<organism evidence="2 3">
    <name type="scientific">Tieghemostelium lacteum</name>
    <name type="common">Slime mold</name>
    <name type="synonym">Dictyostelium lacteum</name>
    <dbReference type="NCBI Taxonomy" id="361077"/>
    <lineage>
        <taxon>Eukaryota</taxon>
        <taxon>Amoebozoa</taxon>
        <taxon>Evosea</taxon>
        <taxon>Eumycetozoa</taxon>
        <taxon>Dictyostelia</taxon>
        <taxon>Dictyosteliales</taxon>
        <taxon>Raperosteliaceae</taxon>
        <taxon>Tieghemostelium</taxon>
    </lineage>
</organism>
<feature type="signal peptide" evidence="1">
    <location>
        <begin position="1"/>
        <end position="21"/>
    </location>
</feature>
<dbReference type="EMBL" id="LODT01000022">
    <property type="protein sequence ID" value="KYQ94167.1"/>
    <property type="molecule type" value="Genomic_DNA"/>
</dbReference>
<reference evidence="2 3" key="1">
    <citation type="submission" date="2015-12" db="EMBL/GenBank/DDBJ databases">
        <title>Dictyostelia acquired genes for synthesis and detection of signals that induce cell-type specialization by lateral gene transfer from prokaryotes.</title>
        <authorList>
            <person name="Gloeckner G."/>
            <person name="Schaap P."/>
        </authorList>
    </citation>
    <scope>NUCLEOTIDE SEQUENCE [LARGE SCALE GENOMIC DNA]</scope>
    <source>
        <strain evidence="2 3">TK</strain>
    </source>
</reference>
<dbReference type="Proteomes" id="UP000076078">
    <property type="component" value="Unassembled WGS sequence"/>
</dbReference>
<name>A0A151ZJR7_TIELA</name>